<comment type="similarity">
    <text evidence="1">Belongs to the metallo-dependent hydrolases superfamily.</text>
</comment>
<evidence type="ECO:0000313" key="4">
    <source>
        <dbReference type="Proteomes" id="UP001165667"/>
    </source>
</evidence>
<name>A0AA41YY29_9HYPH</name>
<proteinExistence type="inferred from homology"/>
<dbReference type="InterPro" id="IPR006680">
    <property type="entry name" value="Amidohydro-rel"/>
</dbReference>
<dbReference type="SUPFAM" id="SSF51556">
    <property type="entry name" value="Metallo-dependent hydrolases"/>
    <property type="match status" value="1"/>
</dbReference>
<reference evidence="3" key="1">
    <citation type="submission" date="2022-05" db="EMBL/GenBank/DDBJ databases">
        <authorList>
            <person name="Pankratov T."/>
        </authorList>
    </citation>
    <scope>NUCLEOTIDE SEQUENCE</scope>
    <source>
        <strain evidence="3">BP6-180914</strain>
    </source>
</reference>
<dbReference type="PANTHER" id="PTHR43569:SF1">
    <property type="entry name" value="BLL3371 PROTEIN"/>
    <property type="match status" value="1"/>
</dbReference>
<sequence>MNIVDSHHHIWRQDDLAWLSGPMQPRIFGPYEPIRRDYPITEYLNDIAGSGVVQSVYVQANWPVDRFEDEVAWVQSVNTETGWPHGIVGYCDMTVDDARPALDRLTKYPAMRGIRQQLHWHENPIYRFAVSADLARDPRVQRNVAHLADYGWSFDLQVFARQMLSAAELAAACPGVTFVLQHAGMLEDLSEAGWAVWRQGMRTLAEQPNVVSKLSAFGTFIHRNDPAHIAALLHETVALFGPDRCLYGSNFPIEKLWTSYSALIGAFRDAARDLSDAAQRAIFADTARRVYRLPEIR</sequence>
<dbReference type="EMBL" id="JAMOIM010000009">
    <property type="protein sequence ID" value="MCW6509420.1"/>
    <property type="molecule type" value="Genomic_DNA"/>
</dbReference>
<protein>
    <submittedName>
        <fullName evidence="3">Amidohydrolase family protein</fullName>
    </submittedName>
</protein>
<organism evidence="3 4">
    <name type="scientific">Lichenifustis flavocetrariae</name>
    <dbReference type="NCBI Taxonomy" id="2949735"/>
    <lineage>
        <taxon>Bacteria</taxon>
        <taxon>Pseudomonadati</taxon>
        <taxon>Pseudomonadota</taxon>
        <taxon>Alphaproteobacteria</taxon>
        <taxon>Hyphomicrobiales</taxon>
        <taxon>Lichenihabitantaceae</taxon>
        <taxon>Lichenifustis</taxon>
    </lineage>
</organism>
<gene>
    <name evidence="3" type="ORF">M8523_15475</name>
</gene>
<dbReference type="PANTHER" id="PTHR43569">
    <property type="entry name" value="AMIDOHYDROLASE"/>
    <property type="match status" value="1"/>
</dbReference>
<dbReference type="Pfam" id="PF04909">
    <property type="entry name" value="Amidohydro_2"/>
    <property type="match status" value="1"/>
</dbReference>
<dbReference type="AlphaFoldDB" id="A0AA41YY29"/>
<comment type="caution">
    <text evidence="3">The sequence shown here is derived from an EMBL/GenBank/DDBJ whole genome shotgun (WGS) entry which is preliminary data.</text>
</comment>
<dbReference type="RefSeq" id="WP_282585782.1">
    <property type="nucleotide sequence ID" value="NZ_JAMOIM010000009.1"/>
</dbReference>
<dbReference type="Gene3D" id="3.20.20.140">
    <property type="entry name" value="Metal-dependent hydrolases"/>
    <property type="match status" value="1"/>
</dbReference>
<dbReference type="InterPro" id="IPR032466">
    <property type="entry name" value="Metal_Hydrolase"/>
</dbReference>
<feature type="domain" description="Amidohydrolase-related" evidence="2">
    <location>
        <begin position="4"/>
        <end position="293"/>
    </location>
</feature>
<dbReference type="Proteomes" id="UP001165667">
    <property type="component" value="Unassembled WGS sequence"/>
</dbReference>
<evidence type="ECO:0000256" key="1">
    <source>
        <dbReference type="ARBA" id="ARBA00038310"/>
    </source>
</evidence>
<dbReference type="GO" id="GO:0016787">
    <property type="term" value="F:hydrolase activity"/>
    <property type="evidence" value="ECO:0007669"/>
    <property type="project" value="InterPro"/>
</dbReference>
<evidence type="ECO:0000259" key="2">
    <source>
        <dbReference type="Pfam" id="PF04909"/>
    </source>
</evidence>
<evidence type="ECO:0000313" key="3">
    <source>
        <dbReference type="EMBL" id="MCW6509420.1"/>
    </source>
</evidence>
<dbReference type="InterPro" id="IPR052350">
    <property type="entry name" value="Metallo-dep_Lactonases"/>
</dbReference>
<accession>A0AA41YY29</accession>
<keyword evidence="4" id="KW-1185">Reference proteome</keyword>